<evidence type="ECO:0000256" key="4">
    <source>
        <dbReference type="ARBA" id="ARBA00022840"/>
    </source>
</evidence>
<evidence type="ECO:0000256" key="1">
    <source>
        <dbReference type="ARBA" id="ARBA00001946"/>
    </source>
</evidence>
<dbReference type="Gene3D" id="3.40.50.300">
    <property type="entry name" value="P-loop containing nucleotide triphosphate hydrolases"/>
    <property type="match status" value="1"/>
</dbReference>
<dbReference type="CDD" id="cd03130">
    <property type="entry name" value="GATase1_CobB"/>
    <property type="match status" value="1"/>
</dbReference>
<dbReference type="RefSeq" id="WP_039259525.1">
    <property type="nucleotide sequence ID" value="NZ_JDRY01000034.1"/>
</dbReference>
<feature type="site" description="Increases nucleophilicity of active site Cys" evidence="7">
    <location>
        <position position="427"/>
    </location>
</feature>
<dbReference type="EMBL" id="JDRY01000034">
    <property type="protein sequence ID" value="KGM99446.1"/>
    <property type="molecule type" value="Genomic_DNA"/>
</dbReference>
<dbReference type="EC" id="6.3.5.11" evidence="7"/>
<evidence type="ECO:0000256" key="7">
    <source>
        <dbReference type="HAMAP-Rule" id="MF_00027"/>
    </source>
</evidence>
<comment type="caution">
    <text evidence="10">The sequence shown here is derived from an EMBL/GenBank/DDBJ whole genome shotgun (WGS) entry which is preliminary data.</text>
</comment>
<dbReference type="SUPFAM" id="SSF52540">
    <property type="entry name" value="P-loop containing nucleoside triphosphate hydrolases"/>
    <property type="match status" value="1"/>
</dbReference>
<evidence type="ECO:0000313" key="10">
    <source>
        <dbReference type="EMBL" id="KGM99446.1"/>
    </source>
</evidence>
<comment type="pathway">
    <text evidence="7">Cofactor biosynthesis; adenosylcobalamin biosynthesis; cob(II)yrinate a,c-diamide from sirohydrochlorin (anaerobic route): step 10/10.</text>
</comment>
<feature type="domain" description="CobQ/CobB/MinD/ParA nucleotide binding" evidence="8">
    <location>
        <begin position="4"/>
        <end position="178"/>
    </location>
</feature>
<feature type="domain" description="CobB/CobQ-like glutamine amidotransferase" evidence="9">
    <location>
        <begin position="238"/>
        <end position="432"/>
    </location>
</feature>
<keyword evidence="6 7" id="KW-0315">Glutamine amidotransferase</keyword>
<comment type="similarity">
    <text evidence="7">Belongs to the CobB/CbiA family.</text>
</comment>
<dbReference type="PANTHER" id="PTHR43873">
    <property type="entry name" value="COBYRINATE A,C-DIAMIDE SYNTHASE"/>
    <property type="match status" value="1"/>
</dbReference>
<evidence type="ECO:0000313" key="11">
    <source>
        <dbReference type="Proteomes" id="UP000030014"/>
    </source>
</evidence>
<comment type="domain">
    <text evidence="7">Comprises of two domains. The C-terminal domain contains the binding site for glutamine and catalyzes the hydrolysis of this substrate to glutamate and ammonia. The N-terminal domain is anticipated to bind ATP and cobyrinate and catalyzes the ultimate synthesis of the diamide product. The ammonia produced via the glutaminase domain is probably translocated to the adjacent domain via a molecular tunnel, where it reacts with an activated intermediate.</text>
</comment>
<accession>A0A0A0IGP4</accession>
<keyword evidence="4 7" id="KW-0067">ATP-binding</keyword>
<keyword evidence="5 7" id="KW-0460">Magnesium</keyword>
<dbReference type="NCBIfam" id="TIGR00379">
    <property type="entry name" value="cobB"/>
    <property type="match status" value="1"/>
</dbReference>
<evidence type="ECO:0000256" key="3">
    <source>
        <dbReference type="ARBA" id="ARBA00022741"/>
    </source>
</evidence>
<dbReference type="Pfam" id="PF07685">
    <property type="entry name" value="GATase_3"/>
    <property type="match status" value="1"/>
</dbReference>
<comment type="cofactor">
    <cofactor evidence="1 7">
        <name>Mg(2+)</name>
        <dbReference type="ChEBI" id="CHEBI:18420"/>
    </cofactor>
</comment>
<evidence type="ECO:0000256" key="5">
    <source>
        <dbReference type="ARBA" id="ARBA00022842"/>
    </source>
</evidence>
<sequence length="452" mass="51196">MKGIVISSNSSGGGKTTISLGLMKALKNRGFDVQGYKVGPDYIDTAFHSKITGNYSRNLDLFLMGEDGVKASFSRGKGDYAVIEGVMGLYDGKGVDSKYSTGHIARLLELPVILVLSPKAQVATLCAEINGIVDFENVNIVGVIFNNIGEGYFKLLKKAVKKSCKIKVFGYIPKDERLLIGSRHLGLIQSSEIYELEEKIEYCAGLIEKHINVDDLLHEFKNCKKFKDNFHVKSLGIKIGIAKDKAFSFYYKENIELLEELGEVVYFSPLKDKKLPKDIDLLYIGGGYPEIFKEELSHNKSLLMDIKKFLDNGVRCYAECGGLMYLTSSFVEKDYEKEVEYNMVNFFKGSSYMTSRLQNFGYAKATITEDNPILPKGFSINCHEFHRSKIKSLDKKVYLVEKEMYDESKKWWSCGYTKNNTLASYAHVHFFGNIDFIRYLAKGLRGRRSNFE</sequence>
<evidence type="ECO:0000256" key="2">
    <source>
        <dbReference type="ARBA" id="ARBA00022598"/>
    </source>
</evidence>
<dbReference type="Gene3D" id="3.40.50.880">
    <property type="match status" value="1"/>
</dbReference>
<comment type="catalytic activity">
    <reaction evidence="7">
        <text>cob(II)yrinate + 2 L-glutamine + 2 ATP + 2 H2O = cob(II)yrinate a,c diamide + 2 L-glutamate + 2 ADP + 2 phosphate + 2 H(+)</text>
        <dbReference type="Rhea" id="RHEA:26289"/>
        <dbReference type="ChEBI" id="CHEBI:15377"/>
        <dbReference type="ChEBI" id="CHEBI:15378"/>
        <dbReference type="ChEBI" id="CHEBI:29985"/>
        <dbReference type="ChEBI" id="CHEBI:30616"/>
        <dbReference type="ChEBI" id="CHEBI:43474"/>
        <dbReference type="ChEBI" id="CHEBI:58359"/>
        <dbReference type="ChEBI" id="CHEBI:58537"/>
        <dbReference type="ChEBI" id="CHEBI:58894"/>
        <dbReference type="ChEBI" id="CHEBI:456216"/>
        <dbReference type="EC" id="6.3.5.11"/>
    </reaction>
</comment>
<dbReference type="SUPFAM" id="SSF52317">
    <property type="entry name" value="Class I glutamine amidotransferase-like"/>
    <property type="match status" value="1"/>
</dbReference>
<dbReference type="GO" id="GO:0009236">
    <property type="term" value="P:cobalamin biosynthetic process"/>
    <property type="evidence" value="ECO:0007669"/>
    <property type="project" value="UniProtKB-UniRule"/>
</dbReference>
<dbReference type="PROSITE" id="PS51274">
    <property type="entry name" value="GATASE_COBBQ"/>
    <property type="match status" value="1"/>
</dbReference>
<dbReference type="InterPro" id="IPR029062">
    <property type="entry name" value="Class_I_gatase-like"/>
</dbReference>
<dbReference type="PANTHER" id="PTHR43873:SF1">
    <property type="entry name" value="COBYRINATE A,C-DIAMIDE SYNTHASE"/>
    <property type="match status" value="1"/>
</dbReference>
<gene>
    <name evidence="7" type="primary">cbiA</name>
    <name evidence="10" type="ORF">Z955_07750</name>
</gene>
<dbReference type="InterPro" id="IPR011698">
    <property type="entry name" value="GATase_3"/>
</dbReference>
<dbReference type="UniPathway" id="UPA00148">
    <property type="reaction ID" value="UER00231"/>
</dbReference>
<dbReference type="InterPro" id="IPR004484">
    <property type="entry name" value="CbiA/CobB_synth"/>
</dbReference>
<dbReference type="Pfam" id="PF01656">
    <property type="entry name" value="CbiA"/>
    <property type="match status" value="1"/>
</dbReference>
<dbReference type="InterPro" id="IPR002586">
    <property type="entry name" value="CobQ/CobB/MinD/ParA_Nub-bd_dom"/>
</dbReference>
<organism evidence="10 11">
    <name type="scientific">Clostridium botulinum C/D str. DC5</name>
    <dbReference type="NCBI Taxonomy" id="1443128"/>
    <lineage>
        <taxon>Bacteria</taxon>
        <taxon>Bacillati</taxon>
        <taxon>Bacillota</taxon>
        <taxon>Clostridia</taxon>
        <taxon>Eubacteriales</taxon>
        <taxon>Clostridiaceae</taxon>
        <taxon>Clostridium</taxon>
    </lineage>
</organism>
<proteinExistence type="inferred from homology"/>
<evidence type="ECO:0000256" key="6">
    <source>
        <dbReference type="ARBA" id="ARBA00022962"/>
    </source>
</evidence>
<dbReference type="HAMAP" id="MF_00027">
    <property type="entry name" value="CobB_CbiA"/>
    <property type="match status" value="1"/>
</dbReference>
<dbReference type="CDD" id="cd05388">
    <property type="entry name" value="CobB_N"/>
    <property type="match status" value="1"/>
</dbReference>
<dbReference type="AlphaFoldDB" id="A0A0A0IGP4"/>
<comment type="miscellaneous">
    <text evidence="7">The a and c carboxylates of cobyrinate are activated for nucleophilic attack via formation of a phosphorylated intermediate by ATP. CbiA catalyzes first the amidation of the c-carboxylate, and then that of the a-carboxylate.</text>
</comment>
<dbReference type="GO" id="GO:0042242">
    <property type="term" value="F:cobyrinic acid a,c-diamide synthase activity"/>
    <property type="evidence" value="ECO:0007669"/>
    <property type="project" value="UniProtKB-UniRule"/>
</dbReference>
<keyword evidence="2 7" id="KW-0436">Ligase</keyword>
<evidence type="ECO:0000259" key="8">
    <source>
        <dbReference type="Pfam" id="PF01656"/>
    </source>
</evidence>
<feature type="active site" description="Nucleophile" evidence="7">
    <location>
        <position position="320"/>
    </location>
</feature>
<keyword evidence="3 7" id="KW-0547">Nucleotide-binding</keyword>
<evidence type="ECO:0000259" key="9">
    <source>
        <dbReference type="Pfam" id="PF07685"/>
    </source>
</evidence>
<dbReference type="Proteomes" id="UP000030014">
    <property type="component" value="Unassembled WGS sequence"/>
</dbReference>
<dbReference type="InterPro" id="IPR027417">
    <property type="entry name" value="P-loop_NTPase"/>
</dbReference>
<name>A0A0A0IGP4_CLOBO</name>
<dbReference type="GO" id="GO:0005524">
    <property type="term" value="F:ATP binding"/>
    <property type="evidence" value="ECO:0007669"/>
    <property type="project" value="UniProtKB-UniRule"/>
</dbReference>
<reference evidence="10 11" key="1">
    <citation type="submission" date="2014-01" db="EMBL/GenBank/DDBJ databases">
        <title>Plasmidome dynamics in the species complex Clostridium novyi sensu lato converts strains of independent lineages into distinctly different pathogens.</title>
        <authorList>
            <person name="Skarin H."/>
            <person name="Segerman B."/>
        </authorList>
    </citation>
    <scope>NUCLEOTIDE SEQUENCE [LARGE SCALE GENOMIC DNA]</scope>
    <source>
        <strain evidence="10 11">DC5</strain>
    </source>
</reference>
<keyword evidence="7" id="KW-0169">Cobalamin biosynthesis</keyword>
<dbReference type="NCBIfam" id="NF002204">
    <property type="entry name" value="PRK01077.1"/>
    <property type="match status" value="1"/>
</dbReference>
<comment type="function">
    <text evidence="7">Catalyzes the ATP-dependent amidation of the two carboxylate groups at positions a and c of cobyrinate, using either L-glutamine or ammonia as the nitrogen source.</text>
</comment>
<protein>
    <recommendedName>
        <fullName evidence="7">Cobyrinate a,c-diamide synthase</fullName>
        <ecNumber evidence="7">6.3.5.11</ecNumber>
    </recommendedName>
    <alternativeName>
        <fullName evidence="7">Cobyrinic acid a,c-diamide synthetase</fullName>
    </alternativeName>
</protein>